<dbReference type="SUPFAM" id="SSF48726">
    <property type="entry name" value="Immunoglobulin"/>
    <property type="match status" value="3"/>
</dbReference>
<dbReference type="PANTHER" id="PTHR46484:SF1">
    <property type="entry name" value="SCHWANN CELL MYELIN PROTEIN-RELATED"/>
    <property type="match status" value="1"/>
</dbReference>
<gene>
    <name evidence="4" type="ORF">PECUL_23A004858</name>
</gene>
<feature type="signal peptide" evidence="2">
    <location>
        <begin position="1"/>
        <end position="21"/>
    </location>
</feature>
<dbReference type="Gene3D" id="2.60.40.10">
    <property type="entry name" value="Immunoglobulins"/>
    <property type="match status" value="3"/>
</dbReference>
<organism evidence="4 5">
    <name type="scientific">Pelobates cultripes</name>
    <name type="common">Western spadefoot toad</name>
    <dbReference type="NCBI Taxonomy" id="61616"/>
    <lineage>
        <taxon>Eukaryota</taxon>
        <taxon>Metazoa</taxon>
        <taxon>Chordata</taxon>
        <taxon>Craniata</taxon>
        <taxon>Vertebrata</taxon>
        <taxon>Euteleostomi</taxon>
        <taxon>Amphibia</taxon>
        <taxon>Batrachia</taxon>
        <taxon>Anura</taxon>
        <taxon>Pelobatoidea</taxon>
        <taxon>Pelobatidae</taxon>
        <taxon>Pelobates</taxon>
    </lineage>
</organism>
<protein>
    <submittedName>
        <fullName evidence="4">Sialoadhesin-like isoform X1</fullName>
    </submittedName>
</protein>
<dbReference type="PANTHER" id="PTHR46484">
    <property type="entry name" value="SI:CH211-171H4.5-RELATED"/>
    <property type="match status" value="1"/>
</dbReference>
<dbReference type="Pfam" id="PF13895">
    <property type="entry name" value="Ig_2"/>
    <property type="match status" value="1"/>
</dbReference>
<evidence type="ECO:0000313" key="5">
    <source>
        <dbReference type="Proteomes" id="UP001295444"/>
    </source>
</evidence>
<name>A0AAD1WMU3_PELCU</name>
<dbReference type="InterPro" id="IPR007110">
    <property type="entry name" value="Ig-like_dom"/>
</dbReference>
<proteinExistence type="predicted"/>
<feature type="transmembrane region" description="Helical" evidence="1">
    <location>
        <begin position="327"/>
        <end position="350"/>
    </location>
</feature>
<dbReference type="AlphaFoldDB" id="A0AAD1WMU3"/>
<dbReference type="PROSITE" id="PS50835">
    <property type="entry name" value="IG_LIKE"/>
    <property type="match status" value="1"/>
</dbReference>
<dbReference type="EMBL" id="OW240921">
    <property type="protein sequence ID" value="CAH2318632.1"/>
    <property type="molecule type" value="Genomic_DNA"/>
</dbReference>
<evidence type="ECO:0000313" key="4">
    <source>
        <dbReference type="EMBL" id="CAH2318632.1"/>
    </source>
</evidence>
<keyword evidence="1" id="KW-0812">Transmembrane</keyword>
<dbReference type="SMART" id="SM00409">
    <property type="entry name" value="IG"/>
    <property type="match status" value="3"/>
</dbReference>
<feature type="chain" id="PRO_5042209267" evidence="2">
    <location>
        <begin position="22"/>
        <end position="412"/>
    </location>
</feature>
<evidence type="ECO:0000256" key="2">
    <source>
        <dbReference type="SAM" id="SignalP"/>
    </source>
</evidence>
<keyword evidence="1" id="KW-0472">Membrane</keyword>
<dbReference type="InterPro" id="IPR003006">
    <property type="entry name" value="Ig/MHC_CS"/>
</dbReference>
<dbReference type="InterPro" id="IPR013783">
    <property type="entry name" value="Ig-like_fold"/>
</dbReference>
<dbReference type="PROSITE" id="PS00290">
    <property type="entry name" value="IG_MHC"/>
    <property type="match status" value="1"/>
</dbReference>
<dbReference type="InterPro" id="IPR003599">
    <property type="entry name" value="Ig_sub"/>
</dbReference>
<evidence type="ECO:0000259" key="3">
    <source>
        <dbReference type="PROSITE" id="PS50835"/>
    </source>
</evidence>
<sequence>MNFNKTFLLIILQGLYLVSFGQDKWDLLFHMKALTGSCVELPSSFQNPWPCQDVVWYQHENGNYIEISKSNISPEIRSRILVVKTEDKNCSLRINDVRNSDEAWYYPQLRSPIKPYLQVIKLDIINTLNQPVIIWNGDMIEGQPVTFTCHVEHTCWSSPPALWWNMPSQHGNKVKQSGKGYQKNFIDGKWMSLTDLEYIPLSDDHNMDIYCSATFFEGKTSYAMVKLNIKFSPKNTNVKILGNTLLKQGNNVTLQCVTQSNPAASSYTWYKVEDNSTEMLEETTEKLIVKIMNWKSNRYFCSAINTLGTEYSNPLELSVQSHGSPTYLVTSVVLGIISFILFVSTIYICWRCGKCPKRKYWAAQPVNTIYTDLEKKNISPDYSNLKPENRHIPAEAMKIDDVREYENISQKI</sequence>
<accession>A0AAD1WMU3</accession>
<evidence type="ECO:0000256" key="1">
    <source>
        <dbReference type="SAM" id="Phobius"/>
    </source>
</evidence>
<keyword evidence="1" id="KW-1133">Transmembrane helix</keyword>
<keyword evidence="5" id="KW-1185">Reference proteome</keyword>
<feature type="domain" description="Ig-like" evidence="3">
    <location>
        <begin position="233"/>
        <end position="318"/>
    </location>
</feature>
<reference evidence="4" key="1">
    <citation type="submission" date="2022-03" db="EMBL/GenBank/DDBJ databases">
        <authorList>
            <person name="Alioto T."/>
            <person name="Alioto T."/>
            <person name="Gomez Garrido J."/>
        </authorList>
    </citation>
    <scope>NUCLEOTIDE SEQUENCE</scope>
</reference>
<dbReference type="Proteomes" id="UP001295444">
    <property type="component" value="Chromosome 10"/>
</dbReference>
<dbReference type="InterPro" id="IPR036179">
    <property type="entry name" value="Ig-like_dom_sf"/>
</dbReference>
<keyword evidence="2" id="KW-0732">Signal</keyword>